<dbReference type="AlphaFoldDB" id="A0A2U9IWD8"/>
<evidence type="ECO:0000259" key="1">
    <source>
        <dbReference type="Pfam" id="PF04168"/>
    </source>
</evidence>
<reference evidence="2 3" key="1">
    <citation type="submission" date="2018-05" db="EMBL/GenBank/DDBJ databases">
        <title>Complete Genome Sequences of Extremely Thermoacidophilic, Metal-Mobilizing Type-Strain Members of the Archaeal Family Sulfolobaceae: Acidianus brierleyi DSM-1651T, Acidianus sulfidivorans DSM-18786T, Metallosphaera hakonensis DSM-7519T, and Metallosphaera prunae DSM-10039T.</title>
        <authorList>
            <person name="Counts J.A."/>
            <person name="Kelly R.M."/>
        </authorList>
    </citation>
    <scope>NUCLEOTIDE SEQUENCE [LARGE SCALE GENOMIC DNA]</scope>
    <source>
        <strain evidence="2 3">HO1-1</strain>
    </source>
</reference>
<evidence type="ECO:0000313" key="3">
    <source>
        <dbReference type="Proteomes" id="UP000247586"/>
    </source>
</evidence>
<dbReference type="STRING" id="1293036.GCA_001315825_02261"/>
<accession>A0A2U9IWD8</accession>
<proteinExistence type="predicted"/>
<feature type="domain" description="DUF403" evidence="1">
    <location>
        <begin position="9"/>
        <end position="62"/>
    </location>
</feature>
<dbReference type="Proteomes" id="UP000247586">
    <property type="component" value="Chromosome"/>
</dbReference>
<dbReference type="InterPro" id="IPR007296">
    <property type="entry name" value="DUF403"/>
</dbReference>
<dbReference type="GeneID" id="36836177"/>
<dbReference type="KEGG" id="mhk:DFR87_12500"/>
<dbReference type="EMBL" id="CP029287">
    <property type="protein sequence ID" value="AWS00359.1"/>
    <property type="molecule type" value="Genomic_DNA"/>
</dbReference>
<keyword evidence="3" id="KW-1185">Reference proteome</keyword>
<name>A0A2U9IWD8_9CREN</name>
<reference evidence="3" key="3">
    <citation type="submission" date="2020-03" db="EMBL/GenBank/DDBJ databases">
        <title>Sequencing and Assembly of Multiple Reported Metal-Biooxidizing Members of the Extremely Thermoacidophilic Archaeal Family Sulfolobaceae.</title>
        <authorList>
            <person name="Counts J.A."/>
            <person name="Kelly R.M."/>
        </authorList>
    </citation>
    <scope>NUCLEOTIDE SEQUENCE [LARGE SCALE GENOMIC DNA]</scope>
    <source>
        <strain evidence="3">HO1-1</strain>
    </source>
</reference>
<dbReference type="RefSeq" id="WP_054837022.1">
    <property type="nucleotide sequence ID" value="NZ_BBBA01000020.1"/>
</dbReference>
<dbReference type="OrthoDB" id="43495at2157"/>
<protein>
    <recommendedName>
        <fullName evidence="1">DUF403 domain-containing protein</fullName>
    </recommendedName>
</protein>
<organism evidence="2 3">
    <name type="scientific">Metallosphaera hakonensis JCM 8857 = DSM 7519</name>
    <dbReference type="NCBI Taxonomy" id="1293036"/>
    <lineage>
        <taxon>Archaea</taxon>
        <taxon>Thermoproteota</taxon>
        <taxon>Thermoprotei</taxon>
        <taxon>Sulfolobales</taxon>
        <taxon>Sulfolobaceae</taxon>
        <taxon>Metallosphaera</taxon>
    </lineage>
</organism>
<evidence type="ECO:0000313" key="2">
    <source>
        <dbReference type="EMBL" id="AWS00359.1"/>
    </source>
</evidence>
<reference evidence="3" key="2">
    <citation type="submission" date="2020-03" db="EMBL/GenBank/DDBJ databases">
        <title>Complete Genome Sequences of Extremely Thermoacidophilic, Metal-Mobilizing Type-Strain Members of the Archaeal Family Sulfolobaceae: Acidianus brierleyi DSM-1651T, Acidianus sulfidivorans DSM-18786T, Metallosphaera hakonensis DSM-7519T, and Metallosphaera prunae DSM-10039T.</title>
        <authorList>
            <person name="Counts J.A."/>
            <person name="Kelly R.M."/>
        </authorList>
    </citation>
    <scope>NUCLEOTIDE SEQUENCE [LARGE SCALE GENOMIC DNA]</scope>
    <source>
        <strain evidence="3">HO1-1</strain>
    </source>
</reference>
<gene>
    <name evidence="2" type="ORF">DFR87_12500</name>
</gene>
<dbReference type="Pfam" id="PF04168">
    <property type="entry name" value="Alpha-E"/>
    <property type="match status" value="1"/>
</dbReference>
<sequence>MLPKSMGYKLYWAGRYLERMENVCRCALLSLRNGLSIEELSREYGLEGTEGMINYLKQSFQYLRENVRGFGDQTVLIQLNSLEFLLDSEKEDLIVYFETVLKGVNDFGSTIEKFFVLVKPEMKIQSQEENQPER</sequence>